<sequence>MNTLATRIAPLWARFVTALESLQPAAQLVARLYIAQVFFLSGLTKLRDWEITVALFTDEYHVPLLSPETAAVFGTGGELVLPVLLALGLGGRFAALGLFVVNAVAVASLPDIPEAALQQHVFWGSLLLGLSLWGPGRWSADRLLLRNWPALGAARAA</sequence>
<dbReference type="RefSeq" id="WP_251777835.1">
    <property type="nucleotide sequence ID" value="NZ_JAMKFE010000004.1"/>
</dbReference>
<evidence type="ECO:0000256" key="5">
    <source>
        <dbReference type="ARBA" id="ARBA00022989"/>
    </source>
</evidence>
<keyword evidence="6" id="KW-0472">Membrane</keyword>
<gene>
    <name evidence="7" type="ORF">M8A51_08830</name>
</gene>
<evidence type="ECO:0000313" key="7">
    <source>
        <dbReference type="EMBL" id="MCM5679636.1"/>
    </source>
</evidence>
<evidence type="ECO:0000256" key="1">
    <source>
        <dbReference type="ARBA" id="ARBA00004651"/>
    </source>
</evidence>
<keyword evidence="3" id="KW-1003">Cell membrane</keyword>
<evidence type="ECO:0000256" key="2">
    <source>
        <dbReference type="ARBA" id="ARBA00006679"/>
    </source>
</evidence>
<name>A0ABT0YN93_9BURK</name>
<dbReference type="PANTHER" id="PTHR33452">
    <property type="entry name" value="OXIDOREDUCTASE CATD-RELATED"/>
    <property type="match status" value="1"/>
</dbReference>
<keyword evidence="4" id="KW-0812">Transmembrane</keyword>
<dbReference type="Pfam" id="PF07681">
    <property type="entry name" value="DoxX"/>
    <property type="match status" value="1"/>
</dbReference>
<evidence type="ECO:0000256" key="3">
    <source>
        <dbReference type="ARBA" id="ARBA00022475"/>
    </source>
</evidence>
<proteinExistence type="inferred from homology"/>
<dbReference type="EMBL" id="JAMKFE010000004">
    <property type="protein sequence ID" value="MCM5679636.1"/>
    <property type="molecule type" value="Genomic_DNA"/>
</dbReference>
<evidence type="ECO:0000256" key="6">
    <source>
        <dbReference type="ARBA" id="ARBA00023136"/>
    </source>
</evidence>
<comment type="subcellular location">
    <subcellularLocation>
        <location evidence="1">Cell membrane</location>
        <topology evidence="1">Multi-pass membrane protein</topology>
    </subcellularLocation>
</comment>
<comment type="similarity">
    <text evidence="2">Belongs to the DoxX family.</text>
</comment>
<protein>
    <submittedName>
        <fullName evidence="7">DoxX family protein</fullName>
    </submittedName>
</protein>
<evidence type="ECO:0000313" key="8">
    <source>
        <dbReference type="Proteomes" id="UP001165541"/>
    </source>
</evidence>
<dbReference type="PANTHER" id="PTHR33452:SF1">
    <property type="entry name" value="INNER MEMBRANE PROTEIN YPHA-RELATED"/>
    <property type="match status" value="1"/>
</dbReference>
<dbReference type="InterPro" id="IPR051907">
    <property type="entry name" value="DoxX-like_oxidoreductase"/>
</dbReference>
<accession>A0ABT0YN93</accession>
<keyword evidence="5" id="KW-1133">Transmembrane helix</keyword>
<reference evidence="7" key="1">
    <citation type="submission" date="2022-05" db="EMBL/GenBank/DDBJ databases">
        <title>Schlegelella sp. nov., isolated from mangrove soil.</title>
        <authorList>
            <person name="Liu Y."/>
            <person name="Ge X."/>
            <person name="Liu W."/>
        </authorList>
    </citation>
    <scope>NUCLEOTIDE SEQUENCE</scope>
    <source>
        <strain evidence="7">S2-27</strain>
    </source>
</reference>
<dbReference type="Proteomes" id="UP001165541">
    <property type="component" value="Unassembled WGS sequence"/>
</dbReference>
<comment type="caution">
    <text evidence="7">The sequence shown here is derived from an EMBL/GenBank/DDBJ whole genome shotgun (WGS) entry which is preliminary data.</text>
</comment>
<dbReference type="InterPro" id="IPR032808">
    <property type="entry name" value="DoxX"/>
</dbReference>
<evidence type="ECO:0000256" key="4">
    <source>
        <dbReference type="ARBA" id="ARBA00022692"/>
    </source>
</evidence>
<organism evidence="7 8">
    <name type="scientific">Caldimonas mangrovi</name>
    <dbReference type="NCBI Taxonomy" id="2944811"/>
    <lineage>
        <taxon>Bacteria</taxon>
        <taxon>Pseudomonadati</taxon>
        <taxon>Pseudomonadota</taxon>
        <taxon>Betaproteobacteria</taxon>
        <taxon>Burkholderiales</taxon>
        <taxon>Sphaerotilaceae</taxon>
        <taxon>Caldimonas</taxon>
    </lineage>
</organism>
<keyword evidence="8" id="KW-1185">Reference proteome</keyword>